<sequence length="1290" mass="131733">MFIKDSNFSVGADSTTSNAAPGNSWIKGLTGTTKWSGGTFTYSIGTIAAHGTFAQANSNLLINGTATGTYNPLGTTGNDAALITDIRTAFDMIGAVISGLSFSETTDFTGSNTDMKLIGFDNLNARGWGTFPGTDSLLSGGSNNYESYIILSTTGSSMTVNALTGAASNRVSTSLHEILHGLGLAHPHDTGHGTTSWTTSDNLNASDDELDNRRYTVMSYERQGLDTDLGTLGYGSAATPMALDVAALHHLYGSSANHTGNTTYTLTDPETAALDLYGDDGNVSIGRAFYSIWDTQGDEDNISYAGANRALINLNEATLDTTADPTHILDWIDDISATSIYAGLSQELKNDLTDADYHAGGFFSRVFYNNGSAALGGYSIANGLYASDTHRNGAVIENAIGGNQSDILIGNEQSNTLTGNSGNDLLHGSGGDDRLIGGSGTDTLFGGEGQDSAVYSGAFSEYTITHNGDGTVTIAHTGGSGADDTDTLTDVECAEFTDRHVALDPLTGPLDVVFLQDLTGSFSDDLPYMQSSVDDIASRLLEDYSGSRFAVTSFKDTGDPYVYQVEADFTNSPSALASTYAGLEAAGGGDFPEAQLTAMVNAAIGAGLSYQTSSSRLFVIATDASYHPYQDITALAATFEANNIIPVFAVTSGQVSTYQGLVDQLGTGVVVTITSNSSDFADSIRYALAEINCEVTAVGDSADNTIAGTDGFMDAIYGLGGNDVLSGLGGDDTLDGGSGADSLSGDVGNDHVIGGSGDDTVYGGAGHDRLEGNEGDDILRGDLDEVYTGSGLLVDPTGSGNYSVATAASIDGLFNQADHPNIIAPTTIPHVTIEGTGDGNVRYYSFTILEPNTTVTFDIDIGYTPEGSGAFDSYISLYDGAGNLVTSNDDGSTSNGAGGSVSSYDSFLTTTIATAGLYVIAVGSYPSLSAVPVGGTYALQVSIAGSVIAPSSSSGAGDDILVGGAGADYLSGGGGYDTADYSSSDAGVAINLAADYANGGDATGDTLVSIEKLIGSAHNDILRGDASGNVIAGGQGGDILDGQGGLDTVDYSASTAGVAVNLKVNYANGGDATGDTISNFERARGSSHDDRLVGSDVGNRLFGGAGNDFLDGGGAGDLLYGEAGDDILVGGAGADYLSGGGGYDTADYSTSDAGVAINLAADYANGGDATGDTLVSIEKLIGSAHNDILRGDASGNVIAGGQGNDTLTGYGSNDTFVFKDNDGHDRITDFETSADVVVLLGVVGFTSFADVQAALSQDGFDTVLDFGDGQTIRFEDKLVSSLTADDFNFL</sequence>
<organism evidence="5 6">
    <name type="scientific">Roseibium sediminicola</name>
    <dbReference type="NCBI Taxonomy" id="2933272"/>
    <lineage>
        <taxon>Bacteria</taxon>
        <taxon>Pseudomonadati</taxon>
        <taxon>Pseudomonadota</taxon>
        <taxon>Alphaproteobacteria</taxon>
        <taxon>Hyphomicrobiales</taxon>
        <taxon>Stappiaceae</taxon>
        <taxon>Roseibium</taxon>
    </lineage>
</organism>
<comment type="caution">
    <text evidence="5">The sequence shown here is derived from an EMBL/GenBank/DDBJ whole genome shotgun (WGS) entry which is preliminary data.</text>
</comment>
<dbReference type="InterPro" id="IPR056861">
    <property type="entry name" value="HMCN1-like_VWA"/>
</dbReference>
<dbReference type="Pfam" id="PF00353">
    <property type="entry name" value="HemolysinCabind"/>
    <property type="match status" value="7"/>
</dbReference>
<evidence type="ECO:0000256" key="2">
    <source>
        <dbReference type="ARBA" id="ARBA00022525"/>
    </source>
</evidence>
<dbReference type="InterPro" id="IPR001343">
    <property type="entry name" value="Hemolysn_Ca-bd"/>
</dbReference>
<dbReference type="PROSITE" id="PS00330">
    <property type="entry name" value="HEMOLYSIN_CALCIUM"/>
    <property type="match status" value="6"/>
</dbReference>
<keyword evidence="3" id="KW-0732">Signal</keyword>
<dbReference type="InterPro" id="IPR011049">
    <property type="entry name" value="Serralysin-like_metalloprot_C"/>
</dbReference>
<dbReference type="InterPro" id="IPR018511">
    <property type="entry name" value="Hemolysin-typ_Ca-bd_CS"/>
</dbReference>
<evidence type="ECO:0000256" key="3">
    <source>
        <dbReference type="ARBA" id="ARBA00022729"/>
    </source>
</evidence>
<dbReference type="PRINTS" id="PR00313">
    <property type="entry name" value="CABNDNGRPT"/>
</dbReference>
<feature type="domain" description="VWFA" evidence="4">
    <location>
        <begin position="511"/>
        <end position="691"/>
    </location>
</feature>
<evidence type="ECO:0000259" key="4">
    <source>
        <dbReference type="PROSITE" id="PS50234"/>
    </source>
</evidence>
<evidence type="ECO:0000313" key="5">
    <source>
        <dbReference type="EMBL" id="MCK7616264.1"/>
    </source>
</evidence>
<dbReference type="RefSeq" id="WP_248160308.1">
    <property type="nucleotide sequence ID" value="NZ_JALNMJ010000057.1"/>
</dbReference>
<evidence type="ECO:0000256" key="1">
    <source>
        <dbReference type="ARBA" id="ARBA00004613"/>
    </source>
</evidence>
<evidence type="ECO:0000313" key="6">
    <source>
        <dbReference type="Proteomes" id="UP001431221"/>
    </source>
</evidence>
<dbReference type="PANTHER" id="PTHR38340:SF1">
    <property type="entry name" value="S-LAYER PROTEIN"/>
    <property type="match status" value="1"/>
</dbReference>
<dbReference type="Pfam" id="PF25106">
    <property type="entry name" value="VWA_4"/>
    <property type="match status" value="1"/>
</dbReference>
<proteinExistence type="predicted"/>
<dbReference type="SUPFAM" id="SSF51120">
    <property type="entry name" value="beta-Roll"/>
    <property type="match status" value="4"/>
</dbReference>
<name>A0ABT0H3J6_9HYPH</name>
<protein>
    <recommendedName>
        <fullName evidence="4">VWFA domain-containing protein</fullName>
    </recommendedName>
</protein>
<dbReference type="SUPFAM" id="SSF55486">
    <property type="entry name" value="Metalloproteases ('zincins'), catalytic domain"/>
    <property type="match status" value="1"/>
</dbReference>
<dbReference type="PANTHER" id="PTHR38340">
    <property type="entry name" value="S-LAYER PROTEIN"/>
    <property type="match status" value="1"/>
</dbReference>
<dbReference type="InterPro" id="IPR002035">
    <property type="entry name" value="VWF_A"/>
</dbReference>
<dbReference type="SMART" id="SM00327">
    <property type="entry name" value="VWA"/>
    <property type="match status" value="1"/>
</dbReference>
<dbReference type="InterPro" id="IPR036465">
    <property type="entry name" value="vWFA_dom_sf"/>
</dbReference>
<dbReference type="Gene3D" id="2.150.10.10">
    <property type="entry name" value="Serralysin-like metalloprotease, C-terminal"/>
    <property type="match status" value="5"/>
</dbReference>
<dbReference type="EMBL" id="JALNMJ010000057">
    <property type="protein sequence ID" value="MCK7616264.1"/>
    <property type="molecule type" value="Genomic_DNA"/>
</dbReference>
<dbReference type="SUPFAM" id="SSF53300">
    <property type="entry name" value="vWA-like"/>
    <property type="match status" value="1"/>
</dbReference>
<keyword evidence="2" id="KW-0964">Secreted</keyword>
<keyword evidence="6" id="KW-1185">Reference proteome</keyword>
<accession>A0ABT0H3J6</accession>
<dbReference type="InterPro" id="IPR050557">
    <property type="entry name" value="RTX_toxin/Mannuronan_C5-epim"/>
</dbReference>
<gene>
    <name evidence="5" type="ORF">M0H32_29345</name>
</gene>
<reference evidence="5" key="1">
    <citation type="submission" date="2022-04" db="EMBL/GenBank/DDBJ databases">
        <title>Roseibium sp. CAU 1639 isolated from mud.</title>
        <authorList>
            <person name="Kim W."/>
        </authorList>
    </citation>
    <scope>NUCLEOTIDE SEQUENCE</scope>
    <source>
        <strain evidence="5">CAU 1639</strain>
    </source>
</reference>
<dbReference type="Gene3D" id="3.40.390.10">
    <property type="entry name" value="Collagenase (Catalytic Domain)"/>
    <property type="match status" value="1"/>
</dbReference>
<comment type="subcellular location">
    <subcellularLocation>
        <location evidence="1">Secreted</location>
    </subcellularLocation>
</comment>
<dbReference type="PROSITE" id="PS50234">
    <property type="entry name" value="VWFA"/>
    <property type="match status" value="1"/>
</dbReference>
<dbReference type="Gene3D" id="3.40.50.410">
    <property type="entry name" value="von Willebrand factor, type A domain"/>
    <property type="match status" value="1"/>
</dbReference>
<dbReference type="InterPro" id="IPR024079">
    <property type="entry name" value="MetalloPept_cat_dom_sf"/>
</dbReference>
<dbReference type="Proteomes" id="UP001431221">
    <property type="component" value="Unassembled WGS sequence"/>
</dbReference>